<sequence>MKRTLANSPQNSSNPSTSTNRGGQQLGGSGGTDKRQGNFEIVISLSVFIGAIAFLRKYPDLLAV</sequence>
<gene>
    <name evidence="3" type="ORF">DEBURN_LOCUS8584</name>
</gene>
<keyword evidence="4" id="KW-1185">Reference proteome</keyword>
<evidence type="ECO:0000313" key="4">
    <source>
        <dbReference type="Proteomes" id="UP000789706"/>
    </source>
</evidence>
<dbReference type="Proteomes" id="UP000789706">
    <property type="component" value="Unassembled WGS sequence"/>
</dbReference>
<name>A0A9N9G4N9_9GLOM</name>
<feature type="transmembrane region" description="Helical" evidence="2">
    <location>
        <begin position="37"/>
        <end position="55"/>
    </location>
</feature>
<keyword evidence="2" id="KW-1133">Transmembrane helix</keyword>
<dbReference type="OrthoDB" id="5514856at2759"/>
<dbReference type="AlphaFoldDB" id="A0A9N9G4N9"/>
<reference evidence="3" key="1">
    <citation type="submission" date="2021-06" db="EMBL/GenBank/DDBJ databases">
        <authorList>
            <person name="Kallberg Y."/>
            <person name="Tangrot J."/>
            <person name="Rosling A."/>
        </authorList>
    </citation>
    <scope>NUCLEOTIDE SEQUENCE</scope>
    <source>
        <strain evidence="3">AZ414A</strain>
    </source>
</reference>
<feature type="compositionally biased region" description="Low complexity" evidence="1">
    <location>
        <begin position="7"/>
        <end position="23"/>
    </location>
</feature>
<organism evidence="3 4">
    <name type="scientific">Diversispora eburnea</name>
    <dbReference type="NCBI Taxonomy" id="1213867"/>
    <lineage>
        <taxon>Eukaryota</taxon>
        <taxon>Fungi</taxon>
        <taxon>Fungi incertae sedis</taxon>
        <taxon>Mucoromycota</taxon>
        <taxon>Glomeromycotina</taxon>
        <taxon>Glomeromycetes</taxon>
        <taxon>Diversisporales</taxon>
        <taxon>Diversisporaceae</taxon>
        <taxon>Diversispora</taxon>
    </lineage>
</organism>
<evidence type="ECO:0000256" key="1">
    <source>
        <dbReference type="SAM" id="MobiDB-lite"/>
    </source>
</evidence>
<feature type="region of interest" description="Disordered" evidence="1">
    <location>
        <begin position="1"/>
        <end position="35"/>
    </location>
</feature>
<evidence type="ECO:0000313" key="3">
    <source>
        <dbReference type="EMBL" id="CAG8581278.1"/>
    </source>
</evidence>
<comment type="caution">
    <text evidence="3">The sequence shown here is derived from an EMBL/GenBank/DDBJ whole genome shotgun (WGS) entry which is preliminary data.</text>
</comment>
<proteinExistence type="predicted"/>
<dbReference type="EMBL" id="CAJVPK010001306">
    <property type="protein sequence ID" value="CAG8581278.1"/>
    <property type="molecule type" value="Genomic_DNA"/>
</dbReference>
<accession>A0A9N9G4N9</accession>
<keyword evidence="2" id="KW-0812">Transmembrane</keyword>
<evidence type="ECO:0000256" key="2">
    <source>
        <dbReference type="SAM" id="Phobius"/>
    </source>
</evidence>
<protein>
    <submittedName>
        <fullName evidence="3">7833_t:CDS:1</fullName>
    </submittedName>
</protein>
<keyword evidence="2" id="KW-0472">Membrane</keyword>